<reference evidence="10" key="1">
    <citation type="journal article" date="2023" name="Science">
        <title>Genome structures resolve the early diversification of teleost fishes.</title>
        <authorList>
            <person name="Parey E."/>
            <person name="Louis A."/>
            <person name="Montfort J."/>
            <person name="Bouchez O."/>
            <person name="Roques C."/>
            <person name="Iampietro C."/>
            <person name="Lluch J."/>
            <person name="Castinel A."/>
            <person name="Donnadieu C."/>
            <person name="Desvignes T."/>
            <person name="Floi Bucao C."/>
            <person name="Jouanno E."/>
            <person name="Wen M."/>
            <person name="Mejri S."/>
            <person name="Dirks R."/>
            <person name="Jansen H."/>
            <person name="Henkel C."/>
            <person name="Chen W.J."/>
            <person name="Zahm M."/>
            <person name="Cabau C."/>
            <person name="Klopp C."/>
            <person name="Thompson A.W."/>
            <person name="Robinson-Rechavi M."/>
            <person name="Braasch I."/>
            <person name="Lecointre G."/>
            <person name="Bobe J."/>
            <person name="Postlethwait J.H."/>
            <person name="Berthelot C."/>
            <person name="Roest Crollius H."/>
            <person name="Guiguen Y."/>
        </authorList>
    </citation>
    <scope>NUCLEOTIDE SEQUENCE</scope>
    <source>
        <strain evidence="10">NC1722</strain>
    </source>
</reference>
<feature type="compositionally biased region" description="Low complexity" evidence="7">
    <location>
        <begin position="152"/>
        <end position="162"/>
    </location>
</feature>
<feature type="compositionally biased region" description="Basic and acidic residues" evidence="7">
    <location>
        <begin position="224"/>
        <end position="237"/>
    </location>
</feature>
<accession>A0AAD7SUV0</accession>
<feature type="compositionally biased region" description="Basic residues" evidence="7">
    <location>
        <begin position="55"/>
        <end position="67"/>
    </location>
</feature>
<evidence type="ECO:0000313" key="11">
    <source>
        <dbReference type="Proteomes" id="UP001221898"/>
    </source>
</evidence>
<keyword evidence="3" id="KW-0256">Endoplasmic reticulum</keyword>
<feature type="coiled-coil region" evidence="6">
    <location>
        <begin position="488"/>
        <end position="567"/>
    </location>
</feature>
<dbReference type="Proteomes" id="UP001221898">
    <property type="component" value="Unassembled WGS sequence"/>
</dbReference>
<evidence type="ECO:0000256" key="6">
    <source>
        <dbReference type="SAM" id="Coils"/>
    </source>
</evidence>
<evidence type="ECO:0000256" key="8">
    <source>
        <dbReference type="SAM" id="Phobius"/>
    </source>
</evidence>
<gene>
    <name evidence="10" type="ORF">AAFF_G00241110</name>
</gene>
<protein>
    <recommendedName>
        <fullName evidence="9">Ribosome receptor lysine/proline rich domain-containing protein</fullName>
    </recommendedName>
</protein>
<evidence type="ECO:0000256" key="2">
    <source>
        <dbReference type="ARBA" id="ARBA00022692"/>
    </source>
</evidence>
<keyword evidence="2 8" id="KW-0812">Transmembrane</keyword>
<dbReference type="InterPro" id="IPR007794">
    <property type="entry name" value="Rib_rcpt_KP"/>
</dbReference>
<feature type="coiled-coil region" evidence="6">
    <location>
        <begin position="607"/>
        <end position="876"/>
    </location>
</feature>
<feature type="region of interest" description="Disordered" evidence="7">
    <location>
        <begin position="47"/>
        <end position="328"/>
    </location>
</feature>
<organism evidence="10 11">
    <name type="scientific">Aldrovandia affinis</name>
    <dbReference type="NCBI Taxonomy" id="143900"/>
    <lineage>
        <taxon>Eukaryota</taxon>
        <taxon>Metazoa</taxon>
        <taxon>Chordata</taxon>
        <taxon>Craniata</taxon>
        <taxon>Vertebrata</taxon>
        <taxon>Euteleostomi</taxon>
        <taxon>Actinopterygii</taxon>
        <taxon>Neopterygii</taxon>
        <taxon>Teleostei</taxon>
        <taxon>Notacanthiformes</taxon>
        <taxon>Halosauridae</taxon>
        <taxon>Aldrovandia</taxon>
    </lineage>
</organism>
<feature type="compositionally biased region" description="Basic residues" evidence="7">
    <location>
        <begin position="205"/>
        <end position="214"/>
    </location>
</feature>
<evidence type="ECO:0000313" key="10">
    <source>
        <dbReference type="EMBL" id="KAJ8409090.1"/>
    </source>
</evidence>
<dbReference type="AlphaFoldDB" id="A0AAD7SUV0"/>
<evidence type="ECO:0000256" key="4">
    <source>
        <dbReference type="ARBA" id="ARBA00022989"/>
    </source>
</evidence>
<dbReference type="GO" id="GO:0005789">
    <property type="term" value="C:endoplasmic reticulum membrane"/>
    <property type="evidence" value="ECO:0007669"/>
    <property type="project" value="UniProtKB-SubCell"/>
</dbReference>
<dbReference type="PANTHER" id="PTHR18864">
    <property type="entry name" value="KINECTIN"/>
    <property type="match status" value="1"/>
</dbReference>
<evidence type="ECO:0000259" key="9">
    <source>
        <dbReference type="Pfam" id="PF05104"/>
    </source>
</evidence>
<evidence type="ECO:0000256" key="1">
    <source>
        <dbReference type="ARBA" id="ARBA00004389"/>
    </source>
</evidence>
<evidence type="ECO:0000256" key="7">
    <source>
        <dbReference type="SAM" id="MobiDB-lite"/>
    </source>
</evidence>
<dbReference type="InterPro" id="IPR024854">
    <property type="entry name" value="Kinectin"/>
</dbReference>
<keyword evidence="5 8" id="KW-0472">Membrane</keyword>
<feature type="compositionally biased region" description="Basic residues" evidence="7">
    <location>
        <begin position="263"/>
        <end position="273"/>
    </location>
</feature>
<name>A0AAD7SUV0_9TELE</name>
<feature type="coiled-coil region" evidence="6">
    <location>
        <begin position="387"/>
        <end position="414"/>
    </location>
</feature>
<comment type="caution">
    <text evidence="10">The sequence shown here is derived from an EMBL/GenBank/DDBJ whole genome shotgun (WGS) entry which is preliminary data.</text>
</comment>
<sequence length="1219" mass="136649">MAVDLHDSQFVLILAPALLIALMFLFFWLFVREASYDEALERHKRRLGLPPARPGGRRKAVRKKSKKKEGGVTGGGDRPGGEGDSDSEPRDFDLTDAVASSEEELPAVPEAPAPAPNPLPATANHTAAPEAPAAVVAPSTLRERRKRKEKQQQLPTAAATTTHHPEEPSPAHVVNGSKPTSRKSQSPAPITKQPTSTPPAEPANKKKGSHKKHRIEADGLQLDTRVDQDTTPVKKEASLIMEPKAQEGLPTALAAHTPTSGGGRRKSSSKKQKNGPALVDKPPIQASVCIPLMDSDPPAPSHPHSHPAAPAKINNEKQKNEGDKEGPGAKLTELLAGLRRVTLSEEEVGSVAAVLKEKNPPALEAWCRTTVESQLWVQQLRQRECRLVTLQEEASIAKDKVKQLSQELQTEKQKMGRVDSLLHEQRVAMEKELSAMQAKSQASYQMKFQQLREQASQFQKENGILRDAVSRASNQRESEQSAELSELRSEYTALLQQLGENSSKLQQEELQRNTLEAQLQDAKRRWEDVQSFLHNINAEREKLQAAKQELQNQLLSVESEMNDKKREIQSLHSTLTDTLVSKEQLEHKVLELLESTEHGRAEETGQVEVLLTENKSLQVQMERQQAQIASQATHLTHFEELQRLLAEKEMQRKGLEHALNAERSSGAGRESDMQAMHTEYLALKAELHNLRAQIADQAAAQLVLDQFQTSVQEKDDKIRMVEEMLEASLLNMADKEEELKVQDEEVKRLREESVSLKQEVEVLQNTEQAPSPSTVEELQRTVQEKEDRLQTELEIGLGQEKTIEALEQQVEALRADVERARLQEAEESTTFCSQLQELQTLLAAREEEVQALQRAMEEGVREVANREQQLQALQQEGTLLRGQLEHQQQGRSEAPSEELSTALAERDGRVSELQREAAELRESLEMHRKKNNELREKNWSAMEALSATESLLQGKLSKNAKESQKALESVQLECHEILHRLLPAVPLPCSQNHEEWLQKFECAAKEAMVVEPVPPTGPGSEGSKMWEEKLKESEEAQMVLKKDCETYKKVMGETEGMLRRLKSSVEQEETHWRVKLEVSQGELRGLRLDNEHLTSELERMMCDSATYVAEATKLKAQLTEALCRLEAGQSQRQKVAGDLCKAQKSLDLIQEEMQNESLPENLIDNNSATTQREALDCRREKMAAKLYQTAAELQQLLHALNRQLTEGQEVEGNSHPPEV</sequence>
<keyword evidence="11" id="KW-1185">Reference proteome</keyword>
<feature type="coiled-coil region" evidence="6">
    <location>
        <begin position="1183"/>
        <end position="1210"/>
    </location>
</feature>
<dbReference type="GO" id="GO:0007018">
    <property type="term" value="P:microtubule-based movement"/>
    <property type="evidence" value="ECO:0007669"/>
    <property type="project" value="InterPro"/>
</dbReference>
<dbReference type="GO" id="GO:0015031">
    <property type="term" value="P:protein transport"/>
    <property type="evidence" value="ECO:0007669"/>
    <property type="project" value="InterPro"/>
</dbReference>
<dbReference type="PANTHER" id="PTHR18864:SF1">
    <property type="entry name" value="KINECTIN"/>
    <property type="match status" value="1"/>
</dbReference>
<evidence type="ECO:0000256" key="5">
    <source>
        <dbReference type="ARBA" id="ARBA00023136"/>
    </source>
</evidence>
<feature type="region of interest" description="Disordered" evidence="7">
    <location>
        <begin position="883"/>
        <end position="911"/>
    </location>
</feature>
<feature type="compositionally biased region" description="Pro residues" evidence="7">
    <location>
        <begin position="109"/>
        <end position="119"/>
    </location>
</feature>
<feature type="transmembrane region" description="Helical" evidence="8">
    <location>
        <begin position="12"/>
        <end position="31"/>
    </location>
</feature>
<dbReference type="Pfam" id="PF05104">
    <property type="entry name" value="Rib_recp_KP_reg"/>
    <property type="match status" value="1"/>
</dbReference>
<feature type="domain" description="Ribosome receptor lysine/proline rich" evidence="9">
    <location>
        <begin position="33"/>
        <end position="187"/>
    </location>
</feature>
<keyword evidence="4 8" id="KW-1133">Transmembrane helix</keyword>
<keyword evidence="6" id="KW-0175">Coiled coil</keyword>
<proteinExistence type="predicted"/>
<feature type="compositionally biased region" description="Basic and acidic residues" evidence="7">
    <location>
        <begin position="314"/>
        <end position="327"/>
    </location>
</feature>
<feature type="compositionally biased region" description="Polar residues" evidence="7">
    <location>
        <begin position="177"/>
        <end position="195"/>
    </location>
</feature>
<dbReference type="EMBL" id="JAINUG010000032">
    <property type="protein sequence ID" value="KAJ8409090.1"/>
    <property type="molecule type" value="Genomic_DNA"/>
</dbReference>
<evidence type="ECO:0000256" key="3">
    <source>
        <dbReference type="ARBA" id="ARBA00022824"/>
    </source>
</evidence>
<comment type="subcellular location">
    <subcellularLocation>
        <location evidence="1">Endoplasmic reticulum membrane</location>
        <topology evidence="1">Single-pass membrane protein</topology>
    </subcellularLocation>
</comment>
<feature type="compositionally biased region" description="Low complexity" evidence="7">
    <location>
        <begin position="120"/>
        <end position="138"/>
    </location>
</feature>
<dbReference type="GO" id="GO:0019894">
    <property type="term" value="F:kinesin binding"/>
    <property type="evidence" value="ECO:0007669"/>
    <property type="project" value="InterPro"/>
</dbReference>